<feature type="compositionally biased region" description="Low complexity" evidence="1">
    <location>
        <begin position="67"/>
        <end position="77"/>
    </location>
</feature>
<feature type="region of interest" description="Disordered" evidence="1">
    <location>
        <begin position="154"/>
        <end position="179"/>
    </location>
</feature>
<protein>
    <submittedName>
        <fullName evidence="3">Uncharacterized protein</fullName>
    </submittedName>
</protein>
<dbReference type="Proteomes" id="UP000027222">
    <property type="component" value="Unassembled WGS sequence"/>
</dbReference>
<dbReference type="HOGENOM" id="CLU_578756_0_0_1"/>
<keyword evidence="2" id="KW-1133">Transmembrane helix</keyword>
<evidence type="ECO:0000313" key="3">
    <source>
        <dbReference type="EMBL" id="KDR67663.1"/>
    </source>
</evidence>
<feature type="transmembrane region" description="Helical" evidence="2">
    <location>
        <begin position="444"/>
        <end position="471"/>
    </location>
</feature>
<feature type="compositionally biased region" description="Low complexity" evidence="1">
    <location>
        <begin position="39"/>
        <end position="59"/>
    </location>
</feature>
<name>A0A067SLL5_GALM3</name>
<reference evidence="4" key="1">
    <citation type="journal article" date="2014" name="Proc. Natl. Acad. Sci. U.S.A.">
        <title>Extensive sampling of basidiomycete genomes demonstrates inadequacy of the white-rot/brown-rot paradigm for wood decay fungi.</title>
        <authorList>
            <person name="Riley R."/>
            <person name="Salamov A.A."/>
            <person name="Brown D.W."/>
            <person name="Nagy L.G."/>
            <person name="Floudas D."/>
            <person name="Held B.W."/>
            <person name="Levasseur A."/>
            <person name="Lombard V."/>
            <person name="Morin E."/>
            <person name="Otillar R."/>
            <person name="Lindquist E.A."/>
            <person name="Sun H."/>
            <person name="LaButti K.M."/>
            <person name="Schmutz J."/>
            <person name="Jabbour D."/>
            <person name="Luo H."/>
            <person name="Baker S.E."/>
            <person name="Pisabarro A.G."/>
            <person name="Walton J.D."/>
            <person name="Blanchette R.A."/>
            <person name="Henrissat B."/>
            <person name="Martin F."/>
            <person name="Cullen D."/>
            <person name="Hibbett D.S."/>
            <person name="Grigoriev I.V."/>
        </authorList>
    </citation>
    <scope>NUCLEOTIDE SEQUENCE [LARGE SCALE GENOMIC DNA]</scope>
    <source>
        <strain evidence="4">CBS 339.88</strain>
    </source>
</reference>
<evidence type="ECO:0000256" key="2">
    <source>
        <dbReference type="SAM" id="Phobius"/>
    </source>
</evidence>
<feature type="region of interest" description="Disordered" evidence="1">
    <location>
        <begin position="1"/>
        <end position="88"/>
    </location>
</feature>
<keyword evidence="4" id="KW-1185">Reference proteome</keyword>
<dbReference type="EMBL" id="KL142413">
    <property type="protein sequence ID" value="KDR67663.1"/>
    <property type="molecule type" value="Genomic_DNA"/>
</dbReference>
<sequence>MVQPVDSLPGPSSRPETLVGSLATRSSLAEPGPSSRATPAPAVVDRPVSPSSSSDISWVTGSDTEGSVSSSINGSPSRNRADDLSTPVRPTRMALVELVQFSIQEIRGNPDAMEASLHLGHLVSSFNPETTTESVERHLAVSLLQWFSDSITDEVRDRHERRRSPSRNRRDDNSSLGRPTITVHPALVDVVQFLIQKVRVNPRAMGASPVLGRLVSSFRPETEATTESVNRHIAVSLLQGFGESIIEEALAQQEYRDRSARHRHRPHPPAHGAAQTPLLDTDPAVRPAPWIYRTEFSPNYKYDNMRNTLLENQWNRDHVCRLNGYFLKLEHDTQEAWDTDFGPIHPFLEREFDPTDAGPLREAYDCSYPVIHDKQPEDDGSRPTQKSNRRAALFLGFCFLVLSLSMFAFAVYCPTFPLAKKEETPNPPHYHWWKFMKAAQDQQFFLASFFNFRLGILSLPPLHVISGFFVAR</sequence>
<organism evidence="3 4">
    <name type="scientific">Galerina marginata (strain CBS 339.88)</name>
    <dbReference type="NCBI Taxonomy" id="685588"/>
    <lineage>
        <taxon>Eukaryota</taxon>
        <taxon>Fungi</taxon>
        <taxon>Dikarya</taxon>
        <taxon>Basidiomycota</taxon>
        <taxon>Agaricomycotina</taxon>
        <taxon>Agaricomycetes</taxon>
        <taxon>Agaricomycetidae</taxon>
        <taxon>Agaricales</taxon>
        <taxon>Agaricineae</taxon>
        <taxon>Strophariaceae</taxon>
        <taxon>Galerina</taxon>
    </lineage>
</organism>
<gene>
    <name evidence="3" type="ORF">GALMADRAFT_257914</name>
</gene>
<keyword evidence="2" id="KW-0472">Membrane</keyword>
<evidence type="ECO:0000256" key="1">
    <source>
        <dbReference type="SAM" id="MobiDB-lite"/>
    </source>
</evidence>
<keyword evidence="2" id="KW-0812">Transmembrane</keyword>
<dbReference type="AlphaFoldDB" id="A0A067SLL5"/>
<feature type="transmembrane region" description="Helical" evidence="2">
    <location>
        <begin position="391"/>
        <end position="412"/>
    </location>
</feature>
<proteinExistence type="predicted"/>
<accession>A0A067SLL5</accession>
<evidence type="ECO:0000313" key="4">
    <source>
        <dbReference type="Proteomes" id="UP000027222"/>
    </source>
</evidence>